<evidence type="ECO:0000256" key="5">
    <source>
        <dbReference type="SAM" id="MobiDB-lite"/>
    </source>
</evidence>
<feature type="region of interest" description="Disordered" evidence="5">
    <location>
        <begin position="1150"/>
        <end position="1232"/>
    </location>
</feature>
<reference evidence="8" key="1">
    <citation type="journal article" date="2023" name="Plant Biotechnol. J.">
        <title>Chromosome-level wild Hevea brasiliensis genome provides new tools for genomic-assisted breeding and valuable loci to elevate rubber yield.</title>
        <authorList>
            <person name="Cheng H."/>
            <person name="Song X."/>
            <person name="Hu Y."/>
            <person name="Wu T."/>
            <person name="Yang Q."/>
            <person name="An Z."/>
            <person name="Feng S."/>
            <person name="Deng Z."/>
            <person name="Wu W."/>
            <person name="Zeng X."/>
            <person name="Tu M."/>
            <person name="Wang X."/>
            <person name="Huang H."/>
        </authorList>
    </citation>
    <scope>NUCLEOTIDE SEQUENCE</scope>
    <source>
        <strain evidence="8">MT/VB/25A 57/8</strain>
    </source>
</reference>
<feature type="region of interest" description="Disordered" evidence="5">
    <location>
        <begin position="1055"/>
        <end position="1101"/>
    </location>
</feature>
<dbReference type="SUPFAM" id="SSF52540">
    <property type="entry name" value="P-loop containing nucleoside triphosphate hydrolases"/>
    <property type="match status" value="1"/>
</dbReference>
<name>A0ABQ9M195_HEVBR</name>
<comment type="caution">
    <text evidence="8">The sequence shown here is derived from an EMBL/GenBank/DDBJ whole genome shotgun (WGS) entry which is preliminary data.</text>
</comment>
<evidence type="ECO:0000259" key="6">
    <source>
        <dbReference type="PROSITE" id="PS50021"/>
    </source>
</evidence>
<feature type="compositionally biased region" description="Polar residues" evidence="5">
    <location>
        <begin position="1195"/>
        <end position="1205"/>
    </location>
</feature>
<sequence length="1232" mass="139051">MNSMSDNLIKQNGRINSSKFSGVSDVFEPTIILNDDTEAKQQIVLIDWINSIVPNLNLPLKASSEELRACLIDGTVLLQILNKLRPGFVSEVGGVSDHSTSSHPENIKKFLVTMGELGIKQFEISDLEKGSMKTVMDCLLALKEQFAFEVDNVSATSTTTRGGSRCGSVSSYGLPSPQSGEDKLKVLQDAKFRRAQRVPVMAEASTALMHHIGHKFHDVFQLKQGRYADLSATKISEMMRSSSLDNAPTQSLLSVVNGILDESVERKNGEIPHRVACLLRKVVQEIERRISTQAEHLRTQNNLFKAREEKYQSRIRVLEALASGTGEETLIVKGQLQQIKLEKTKMDEKKKFEEEDVIKLIREKEETNLELSTLKQALERARRTLELEKSEMDEKRKVEEEDMTKLMKEKEQINLQLSTLKQELEMAKKTLELGKSKTDERSTQKEEDVIKLMKEKEEIDLELSKLKQELEKAKRTLELEKSKMDGKSTREEDVIKLIKEKEQTNIELSTLKHELEIAKRALELEKSKMDEKRKAEEEDMIKSVKEKEQTNNELSALRQELEITKKTYELRCLQMETEAKDAKADLDKRLKELVQLLDDSRNKVKVLEAYSKSQKQKWNKKEIIFQRLTEFHFGALQELRLSSQCIKHEILKAKKSYSEDFNCLGLKFKKLVVEGENYHLVLAENRKLFNELQDLKGNIRVYCRIRPLLSGQAEKQTTIEYIGENGELVVANPSKQGKDGNRLFRFNKVYGPNSTQGEVFSDTQPLIRCVLDGYNVCIFAYGQTGSGKTYTMTGPNGATEEEWGVNYRALNDLFSISQNRSSSFMYEVGVQMLEIYNEQLRDLLANDVVPDATMHPVRSTSDVIELMDIGLNNRAVSATSLNERSSRSHSVVSIHVHGKDLHTGATSQGNLHLVDLAGSERVDRSEVTGDRLREAQHINKSLSALGDVIFALAQKSSHVPYRNSKLTQLLQTSLGGQAKTLMFVQLNPDVSSYSETISTLKFAERVSGVELGAARSSKEGNIRELMDQVASLKDTISEKDGEIERLQLLKDLKNDYPSVNGEKQGTPLKHGYSSVSNDSVRGALRNQKQSSKTTSDHDYCSENIDKHSELDSQQSAEDLKQQSRFLKQSKYSRGDINQDVEILGYADGDREDRLSDVSDGCLSVGTEPDISTGESTKPLESEGNKVLSRVRSLQKLKQTTSSSSRDSPRAPTSMRKTATTNTISVKPPRRWQ</sequence>
<keyword evidence="3" id="KW-0067">ATP-binding</keyword>
<evidence type="ECO:0000313" key="9">
    <source>
        <dbReference type="Proteomes" id="UP001174677"/>
    </source>
</evidence>
<dbReference type="SUPFAM" id="SSF47576">
    <property type="entry name" value="Calponin-homology domain, CH-domain"/>
    <property type="match status" value="1"/>
</dbReference>
<comment type="similarity">
    <text evidence="1">Belongs to the TRAFAC class myosin-kinesin ATPase superfamily. Kinesin family. KIN-14 subfamily.</text>
</comment>
<dbReference type="InterPro" id="IPR027417">
    <property type="entry name" value="P-loop_NTPase"/>
</dbReference>
<dbReference type="Pfam" id="PF00225">
    <property type="entry name" value="Kinesin"/>
    <property type="match status" value="1"/>
</dbReference>
<feature type="coiled-coil region" evidence="4">
    <location>
        <begin position="1015"/>
        <end position="1042"/>
    </location>
</feature>
<dbReference type="Pfam" id="PF00307">
    <property type="entry name" value="CH"/>
    <property type="match status" value="1"/>
</dbReference>
<dbReference type="PROSITE" id="PS50021">
    <property type="entry name" value="CH"/>
    <property type="match status" value="1"/>
</dbReference>
<evidence type="ECO:0000256" key="3">
    <source>
        <dbReference type="PROSITE-ProRule" id="PRU00283"/>
    </source>
</evidence>
<evidence type="ECO:0008006" key="10">
    <source>
        <dbReference type="Google" id="ProtNLM"/>
    </source>
</evidence>
<dbReference type="InterPro" id="IPR001715">
    <property type="entry name" value="CH_dom"/>
</dbReference>
<keyword evidence="4" id="KW-0175">Coiled coil</keyword>
<dbReference type="SMART" id="SM00033">
    <property type="entry name" value="CH"/>
    <property type="match status" value="1"/>
</dbReference>
<dbReference type="PROSITE" id="PS50067">
    <property type="entry name" value="KINESIN_MOTOR_2"/>
    <property type="match status" value="1"/>
</dbReference>
<dbReference type="InterPro" id="IPR036961">
    <property type="entry name" value="Kinesin_motor_dom_sf"/>
</dbReference>
<dbReference type="PANTHER" id="PTHR47972">
    <property type="entry name" value="KINESIN-LIKE PROTEIN KLP-3"/>
    <property type="match status" value="1"/>
</dbReference>
<keyword evidence="9" id="KW-1185">Reference proteome</keyword>
<feature type="coiled-coil region" evidence="4">
    <location>
        <begin position="336"/>
        <end position="603"/>
    </location>
</feature>
<dbReference type="InterPro" id="IPR027640">
    <property type="entry name" value="Kinesin-like_fam"/>
</dbReference>
<proteinExistence type="inferred from homology"/>
<dbReference type="Proteomes" id="UP001174677">
    <property type="component" value="Chromosome 9"/>
</dbReference>
<feature type="compositionally biased region" description="Polar residues" evidence="5">
    <location>
        <begin position="1214"/>
        <end position="1224"/>
    </location>
</feature>
<feature type="domain" description="Kinesin motor" evidence="7">
    <location>
        <begin position="698"/>
        <end position="1009"/>
    </location>
</feature>
<dbReference type="Gene3D" id="3.40.850.10">
    <property type="entry name" value="Kinesin motor domain"/>
    <property type="match status" value="1"/>
</dbReference>
<dbReference type="EMBL" id="JARPOI010000009">
    <property type="protein sequence ID" value="KAJ9174049.1"/>
    <property type="molecule type" value="Genomic_DNA"/>
</dbReference>
<feature type="binding site" evidence="3">
    <location>
        <begin position="782"/>
        <end position="789"/>
    </location>
    <ligand>
        <name>ATP</name>
        <dbReference type="ChEBI" id="CHEBI:30616"/>
    </ligand>
</feature>
<evidence type="ECO:0000313" key="8">
    <source>
        <dbReference type="EMBL" id="KAJ9174049.1"/>
    </source>
</evidence>
<dbReference type="SMART" id="SM00129">
    <property type="entry name" value="KISc"/>
    <property type="match status" value="1"/>
</dbReference>
<gene>
    <name evidence="8" type="ORF">P3X46_017121</name>
</gene>
<dbReference type="Gene3D" id="1.20.5.170">
    <property type="match status" value="3"/>
</dbReference>
<evidence type="ECO:0000256" key="2">
    <source>
        <dbReference type="ARBA" id="ARBA00023175"/>
    </source>
</evidence>
<accession>A0ABQ9M195</accession>
<dbReference type="PRINTS" id="PR00380">
    <property type="entry name" value="KINESINHEAVY"/>
</dbReference>
<dbReference type="PANTHER" id="PTHR47972:SF56">
    <property type="entry name" value="KINESIN MOTOR DOMAIN-CONTAINING PROTEIN"/>
    <property type="match status" value="1"/>
</dbReference>
<keyword evidence="3" id="KW-0547">Nucleotide-binding</keyword>
<feature type="domain" description="Calponin-homology (CH)" evidence="6">
    <location>
        <begin position="39"/>
        <end position="147"/>
    </location>
</feature>
<keyword evidence="2 3" id="KW-0505">Motor protein</keyword>
<dbReference type="InterPro" id="IPR001752">
    <property type="entry name" value="Kinesin_motor_dom"/>
</dbReference>
<dbReference type="InterPro" id="IPR036872">
    <property type="entry name" value="CH_dom_sf"/>
</dbReference>
<protein>
    <recommendedName>
        <fullName evidence="10">Kinesin motor domain-containing protein</fullName>
    </recommendedName>
</protein>
<dbReference type="Gene3D" id="1.10.418.10">
    <property type="entry name" value="Calponin-like domain"/>
    <property type="match status" value="1"/>
</dbReference>
<evidence type="ECO:0000256" key="1">
    <source>
        <dbReference type="ARBA" id="ARBA00010899"/>
    </source>
</evidence>
<organism evidence="8 9">
    <name type="scientific">Hevea brasiliensis</name>
    <name type="common">Para rubber tree</name>
    <name type="synonym">Siphonia brasiliensis</name>
    <dbReference type="NCBI Taxonomy" id="3981"/>
    <lineage>
        <taxon>Eukaryota</taxon>
        <taxon>Viridiplantae</taxon>
        <taxon>Streptophyta</taxon>
        <taxon>Embryophyta</taxon>
        <taxon>Tracheophyta</taxon>
        <taxon>Spermatophyta</taxon>
        <taxon>Magnoliopsida</taxon>
        <taxon>eudicotyledons</taxon>
        <taxon>Gunneridae</taxon>
        <taxon>Pentapetalae</taxon>
        <taxon>rosids</taxon>
        <taxon>fabids</taxon>
        <taxon>Malpighiales</taxon>
        <taxon>Euphorbiaceae</taxon>
        <taxon>Crotonoideae</taxon>
        <taxon>Micrandreae</taxon>
        <taxon>Hevea</taxon>
    </lineage>
</organism>
<evidence type="ECO:0000259" key="7">
    <source>
        <dbReference type="PROSITE" id="PS50067"/>
    </source>
</evidence>
<evidence type="ECO:0000256" key="4">
    <source>
        <dbReference type="SAM" id="Coils"/>
    </source>
</evidence>